<proteinExistence type="predicted"/>
<dbReference type="HOGENOM" id="CLU_1644831_0_0_1"/>
<evidence type="ECO:0000256" key="1">
    <source>
        <dbReference type="SAM" id="MobiDB-lite"/>
    </source>
</evidence>
<feature type="region of interest" description="Disordered" evidence="1">
    <location>
        <begin position="1"/>
        <end position="71"/>
    </location>
</feature>
<dbReference type="AlphaFoldDB" id="A0A084QGC9"/>
<accession>A0A084QGC9</accession>
<keyword evidence="3" id="KW-1185">Reference proteome</keyword>
<feature type="compositionally biased region" description="Polar residues" evidence="1">
    <location>
        <begin position="11"/>
        <end position="21"/>
    </location>
</feature>
<dbReference type="Proteomes" id="UP000028524">
    <property type="component" value="Unassembled WGS sequence"/>
</dbReference>
<gene>
    <name evidence="2" type="ORF">S40285_09705</name>
</gene>
<dbReference type="OrthoDB" id="5243934at2759"/>
<evidence type="ECO:0000313" key="3">
    <source>
        <dbReference type="Proteomes" id="UP000028524"/>
    </source>
</evidence>
<organism evidence="2 3">
    <name type="scientific">Stachybotrys chlorohalonatus (strain IBT 40285)</name>
    <dbReference type="NCBI Taxonomy" id="1283841"/>
    <lineage>
        <taxon>Eukaryota</taxon>
        <taxon>Fungi</taxon>
        <taxon>Dikarya</taxon>
        <taxon>Ascomycota</taxon>
        <taxon>Pezizomycotina</taxon>
        <taxon>Sordariomycetes</taxon>
        <taxon>Hypocreomycetidae</taxon>
        <taxon>Hypocreales</taxon>
        <taxon>Stachybotryaceae</taxon>
        <taxon>Stachybotrys</taxon>
    </lineage>
</organism>
<reference evidence="2 3" key="1">
    <citation type="journal article" date="2014" name="BMC Genomics">
        <title>Comparative genome sequencing reveals chemotype-specific gene clusters in the toxigenic black mold Stachybotrys.</title>
        <authorList>
            <person name="Semeiks J."/>
            <person name="Borek D."/>
            <person name="Otwinowski Z."/>
            <person name="Grishin N.V."/>
        </authorList>
    </citation>
    <scope>NUCLEOTIDE SEQUENCE [LARGE SCALE GENOMIC DNA]</scope>
    <source>
        <strain evidence="2 3">IBT 40285</strain>
    </source>
</reference>
<evidence type="ECO:0000313" key="2">
    <source>
        <dbReference type="EMBL" id="KFA63014.1"/>
    </source>
</evidence>
<dbReference type="InParanoid" id="A0A084QGC9"/>
<sequence>MMSRASRGCIANQSRKTTNDACDTRSIHGNGFRTRKQCQKTHERQRNWKSAAAKSTRRIEGPERRVGETRGAHFQFTRTSDRSTARTYCTIDISRIEETESEDTSAGAIRNLIETGVRTELGRPDWRCRAVTKYRKSSHRIRIACRNENEHQLAKQVAEAI</sequence>
<dbReference type="EMBL" id="KL660764">
    <property type="protein sequence ID" value="KFA63014.1"/>
    <property type="molecule type" value="Genomic_DNA"/>
</dbReference>
<name>A0A084QGC9_STAC4</name>
<protein>
    <submittedName>
        <fullName evidence="2">Uncharacterized protein</fullName>
    </submittedName>
</protein>
<feature type="compositionally biased region" description="Basic and acidic residues" evidence="1">
    <location>
        <begin position="57"/>
        <end position="71"/>
    </location>
</feature>